<evidence type="ECO:0000313" key="2">
    <source>
        <dbReference type="Proteomes" id="UP001064048"/>
    </source>
</evidence>
<comment type="caution">
    <text evidence="1">The sequence shown here is derived from an EMBL/GenBank/DDBJ whole genome shotgun (WGS) entry which is preliminary data.</text>
</comment>
<name>A0ACC0KT22_CHOFU</name>
<organism evidence="1 2">
    <name type="scientific">Choristoneura fumiferana</name>
    <name type="common">Spruce budworm moth</name>
    <name type="synonym">Archips fumiferana</name>
    <dbReference type="NCBI Taxonomy" id="7141"/>
    <lineage>
        <taxon>Eukaryota</taxon>
        <taxon>Metazoa</taxon>
        <taxon>Ecdysozoa</taxon>
        <taxon>Arthropoda</taxon>
        <taxon>Hexapoda</taxon>
        <taxon>Insecta</taxon>
        <taxon>Pterygota</taxon>
        <taxon>Neoptera</taxon>
        <taxon>Endopterygota</taxon>
        <taxon>Lepidoptera</taxon>
        <taxon>Glossata</taxon>
        <taxon>Ditrysia</taxon>
        <taxon>Tortricoidea</taxon>
        <taxon>Tortricidae</taxon>
        <taxon>Tortricinae</taxon>
        <taxon>Choristoneura</taxon>
    </lineage>
</organism>
<accession>A0ACC0KT22</accession>
<protein>
    <submittedName>
        <fullName evidence="1">Uncharacterized protein</fullName>
    </submittedName>
</protein>
<sequence>MLAAALFRRRYTAVVQNARKTTTARVASCAVATDATPCRAPSLSATGKAPAAINTRPAAACTATTRSAARRRCASKTPPPSG</sequence>
<reference evidence="1 2" key="1">
    <citation type="journal article" date="2022" name="Genome Biol. Evol.">
        <title>The Spruce Budworm Genome: Reconstructing the Evolutionary History of Antifreeze Proteins.</title>
        <authorList>
            <person name="Beliveau C."/>
            <person name="Gagne P."/>
            <person name="Picq S."/>
            <person name="Vernygora O."/>
            <person name="Keeling C.I."/>
            <person name="Pinkney K."/>
            <person name="Doucet D."/>
            <person name="Wen F."/>
            <person name="Johnston J.S."/>
            <person name="Maaroufi H."/>
            <person name="Boyle B."/>
            <person name="Laroche J."/>
            <person name="Dewar K."/>
            <person name="Juretic N."/>
            <person name="Blackburn G."/>
            <person name="Nisole A."/>
            <person name="Brunet B."/>
            <person name="Brandao M."/>
            <person name="Lumley L."/>
            <person name="Duan J."/>
            <person name="Quan G."/>
            <person name="Lucarotti C.J."/>
            <person name="Roe A.D."/>
            <person name="Sperling F.A.H."/>
            <person name="Levesque R.C."/>
            <person name="Cusson M."/>
        </authorList>
    </citation>
    <scope>NUCLEOTIDE SEQUENCE [LARGE SCALE GENOMIC DNA]</scope>
    <source>
        <strain evidence="1">Glfc:IPQL:Cfum</strain>
    </source>
</reference>
<proteinExistence type="predicted"/>
<dbReference type="EMBL" id="CM046123">
    <property type="protein sequence ID" value="KAI8439544.1"/>
    <property type="molecule type" value="Genomic_DNA"/>
</dbReference>
<keyword evidence="2" id="KW-1185">Reference proteome</keyword>
<gene>
    <name evidence="1" type="ORF">MSG28_013289</name>
</gene>
<dbReference type="Proteomes" id="UP001064048">
    <property type="component" value="Chromosome 23"/>
</dbReference>
<evidence type="ECO:0000313" key="1">
    <source>
        <dbReference type="EMBL" id="KAI8439544.1"/>
    </source>
</evidence>